<reference evidence="1 2" key="1">
    <citation type="journal article" date="2023" name="Hortic Res">
        <title>Pangenome of water caltrop reveals structural variations and asymmetric subgenome divergence after allopolyploidization.</title>
        <authorList>
            <person name="Zhang X."/>
            <person name="Chen Y."/>
            <person name="Wang L."/>
            <person name="Yuan Y."/>
            <person name="Fang M."/>
            <person name="Shi L."/>
            <person name="Lu R."/>
            <person name="Comes H.P."/>
            <person name="Ma Y."/>
            <person name="Chen Y."/>
            <person name="Huang G."/>
            <person name="Zhou Y."/>
            <person name="Zheng Z."/>
            <person name="Qiu Y."/>
        </authorList>
    </citation>
    <scope>NUCLEOTIDE SEQUENCE [LARGE SCALE GENOMIC DNA]</scope>
    <source>
        <strain evidence="1">F231</strain>
    </source>
</reference>
<name>A0AAN7M3M3_TRANT</name>
<dbReference type="Proteomes" id="UP001346149">
    <property type="component" value="Unassembled WGS sequence"/>
</dbReference>
<gene>
    <name evidence="1" type="ORF">SAY86_030877</name>
</gene>
<dbReference type="AlphaFoldDB" id="A0AAN7M3M3"/>
<accession>A0AAN7M3M3</accession>
<protein>
    <submittedName>
        <fullName evidence="1">Uncharacterized protein</fullName>
    </submittedName>
</protein>
<keyword evidence="2" id="KW-1185">Reference proteome</keyword>
<sequence>MFGLNSLVGNPEITIARLRILSLLTIKFQTKEFPYIPVKIRQNEDLSNIFSVHKTLIAQVHESGCSWRPPVEEKLTPCPEMRGAGRFPCAVVATQVVQKSLAICCNQKH</sequence>
<comment type="caution">
    <text evidence="1">The sequence shown here is derived from an EMBL/GenBank/DDBJ whole genome shotgun (WGS) entry which is preliminary data.</text>
</comment>
<proteinExistence type="predicted"/>
<organism evidence="1 2">
    <name type="scientific">Trapa natans</name>
    <name type="common">Water chestnut</name>
    <dbReference type="NCBI Taxonomy" id="22666"/>
    <lineage>
        <taxon>Eukaryota</taxon>
        <taxon>Viridiplantae</taxon>
        <taxon>Streptophyta</taxon>
        <taxon>Embryophyta</taxon>
        <taxon>Tracheophyta</taxon>
        <taxon>Spermatophyta</taxon>
        <taxon>Magnoliopsida</taxon>
        <taxon>eudicotyledons</taxon>
        <taxon>Gunneridae</taxon>
        <taxon>Pentapetalae</taxon>
        <taxon>rosids</taxon>
        <taxon>malvids</taxon>
        <taxon>Myrtales</taxon>
        <taxon>Lythraceae</taxon>
        <taxon>Trapa</taxon>
    </lineage>
</organism>
<dbReference type="EMBL" id="JAXQNO010000005">
    <property type="protein sequence ID" value="KAK4798551.1"/>
    <property type="molecule type" value="Genomic_DNA"/>
</dbReference>
<evidence type="ECO:0000313" key="1">
    <source>
        <dbReference type="EMBL" id="KAK4798551.1"/>
    </source>
</evidence>
<evidence type="ECO:0000313" key="2">
    <source>
        <dbReference type="Proteomes" id="UP001346149"/>
    </source>
</evidence>